<keyword evidence="2" id="KW-0150">Chloroplast</keyword>
<organism evidence="12">
    <name type="scientific">Rhodosorus marinus</name>
    <dbReference type="NCBI Taxonomy" id="101924"/>
    <lineage>
        <taxon>Eukaryota</taxon>
        <taxon>Rhodophyta</taxon>
        <taxon>Stylonematophyceae</taxon>
        <taxon>Stylonematales</taxon>
        <taxon>Stylonemataceae</taxon>
        <taxon>Rhodosorus</taxon>
    </lineage>
</organism>
<protein>
    <recommendedName>
        <fullName evidence="11">PBS-linker domain-containing protein</fullName>
    </recommendedName>
</protein>
<dbReference type="Pfam" id="PF00427">
    <property type="entry name" value="PBS_linker_poly"/>
    <property type="match status" value="1"/>
</dbReference>
<reference evidence="12" key="1">
    <citation type="submission" date="2021-01" db="EMBL/GenBank/DDBJ databases">
        <authorList>
            <person name="Corre E."/>
            <person name="Pelletier E."/>
            <person name="Niang G."/>
            <person name="Scheremetjew M."/>
            <person name="Finn R."/>
            <person name="Kale V."/>
            <person name="Holt S."/>
            <person name="Cochrane G."/>
            <person name="Meng A."/>
            <person name="Brown T."/>
            <person name="Cohen L."/>
        </authorList>
    </citation>
    <scope>NUCLEOTIDE SEQUENCE</scope>
    <source>
        <strain evidence="12">CCMP 769</strain>
    </source>
</reference>
<dbReference type="PROSITE" id="PS51445">
    <property type="entry name" value="PBS_LINKER"/>
    <property type="match status" value="1"/>
</dbReference>
<evidence type="ECO:0000256" key="10">
    <source>
        <dbReference type="SAM" id="Phobius"/>
    </source>
</evidence>
<comment type="subcellular location">
    <subcellularLocation>
        <location evidence="1">Plastid</location>
        <location evidence="1">Chloroplast thylakoid membrane</location>
        <topology evidence="1">Peripheral membrane protein</topology>
        <orientation evidence="1">Stromal side</orientation>
    </subcellularLocation>
</comment>
<evidence type="ECO:0000313" key="12">
    <source>
        <dbReference type="EMBL" id="CAE0067483.1"/>
    </source>
</evidence>
<keyword evidence="10" id="KW-0812">Transmembrane</keyword>
<keyword evidence="6 9" id="KW-0605">Phycobilisome</keyword>
<evidence type="ECO:0000256" key="7">
    <source>
        <dbReference type="ARBA" id="ARBA00023078"/>
    </source>
</evidence>
<feature type="domain" description="PBS-linker" evidence="11">
    <location>
        <begin position="33"/>
        <end position="217"/>
    </location>
</feature>
<dbReference type="AlphaFoldDB" id="A0A7S3ACR5"/>
<feature type="transmembrane region" description="Helical" evidence="10">
    <location>
        <begin position="254"/>
        <end position="272"/>
    </location>
</feature>
<dbReference type="PANTHER" id="PTHR34011">
    <property type="entry name" value="PHYCOBILISOME 32.1 KDA LINKER POLYPEPTIDE, PHYCOCYANIN-ASSOCIATED, ROD 2-RELATED"/>
    <property type="match status" value="1"/>
</dbReference>
<dbReference type="Gene3D" id="1.10.3130.20">
    <property type="entry name" value="Phycobilisome linker domain"/>
    <property type="match status" value="1"/>
</dbReference>
<comment type="similarity">
    <text evidence="9">Belongs to the phycobilisome linker protein family.</text>
</comment>
<keyword evidence="3" id="KW-0602">Photosynthesis</keyword>
<evidence type="ECO:0000256" key="4">
    <source>
        <dbReference type="ARBA" id="ARBA00022549"/>
    </source>
</evidence>
<keyword evidence="5" id="KW-0934">Plastid</keyword>
<evidence type="ECO:0000256" key="3">
    <source>
        <dbReference type="ARBA" id="ARBA00022531"/>
    </source>
</evidence>
<name>A0A7S3ACR5_9RHOD</name>
<evidence type="ECO:0000256" key="8">
    <source>
        <dbReference type="ARBA" id="ARBA00023136"/>
    </source>
</evidence>
<dbReference type="InterPro" id="IPR001297">
    <property type="entry name" value="PBS_linker_dom"/>
</dbReference>
<dbReference type="EMBL" id="HBHW01045870">
    <property type="protein sequence ID" value="CAE0067483.1"/>
    <property type="molecule type" value="Transcribed_RNA"/>
</dbReference>
<keyword evidence="10" id="KW-1133">Transmembrane helix</keyword>
<keyword evidence="4" id="KW-0042">Antenna complex</keyword>
<dbReference type="GO" id="GO:0030089">
    <property type="term" value="C:phycobilisome"/>
    <property type="evidence" value="ECO:0007669"/>
    <property type="project" value="UniProtKB-UniRule"/>
</dbReference>
<dbReference type="GO" id="GO:0009535">
    <property type="term" value="C:chloroplast thylakoid membrane"/>
    <property type="evidence" value="ECO:0007669"/>
    <property type="project" value="UniProtKB-SubCell"/>
</dbReference>
<sequence length="280" mass="30494">MAFVSSVSGVRVSARGSTRSAFNGTARTTASPAPRARIVMGVGNQSLVDLGLDKFMDKPRVTDDLSKPAIVNEVYKMVFANAYIMDSEKAEMRKAESMFLNGDLTVKQFVMALAMTEQYKRRFFDNRPVCGAVEMNYKHFLGRTPDGLSDYQNKTYHYDNNGYEAFVTSFFTDGEYDSVFGDWGVPYYRGYKSEANLSMASFTHFFQVVRGGSTSDKGMVNNLIPLNKNGLKSVPIPVQPLGSSSYSVGTANSAAVLGGLLVAAILVAFVLMSNGNAPAS</sequence>
<dbReference type="GO" id="GO:0015979">
    <property type="term" value="P:photosynthesis"/>
    <property type="evidence" value="ECO:0007669"/>
    <property type="project" value="UniProtKB-KW"/>
</dbReference>
<proteinExistence type="inferred from homology"/>
<evidence type="ECO:0000256" key="2">
    <source>
        <dbReference type="ARBA" id="ARBA00022528"/>
    </source>
</evidence>
<gene>
    <name evidence="12" type="ORF">RMAR00112_LOCUS35562</name>
</gene>
<keyword evidence="8 10" id="KW-0472">Membrane</keyword>
<keyword evidence="7" id="KW-0793">Thylakoid</keyword>
<evidence type="ECO:0000256" key="9">
    <source>
        <dbReference type="PROSITE-ProRule" id="PRU00775"/>
    </source>
</evidence>
<accession>A0A7S3ACR5</accession>
<evidence type="ECO:0000256" key="6">
    <source>
        <dbReference type="ARBA" id="ARBA00022738"/>
    </source>
</evidence>
<evidence type="ECO:0000256" key="5">
    <source>
        <dbReference type="ARBA" id="ARBA00022640"/>
    </source>
</evidence>
<dbReference type="InterPro" id="IPR038255">
    <property type="entry name" value="PBS_linker_sf"/>
</dbReference>
<evidence type="ECO:0000259" key="11">
    <source>
        <dbReference type="PROSITE" id="PS51445"/>
    </source>
</evidence>
<evidence type="ECO:0000256" key="1">
    <source>
        <dbReference type="ARBA" id="ARBA00004185"/>
    </source>
</evidence>